<dbReference type="CDD" id="cd12680">
    <property type="entry name" value="RRM_THOC4"/>
    <property type="match status" value="1"/>
</dbReference>
<dbReference type="Gene3D" id="3.30.70.330">
    <property type="match status" value="1"/>
</dbReference>
<evidence type="ECO:0000313" key="5">
    <source>
        <dbReference type="EMBL" id="WOG99718.1"/>
    </source>
</evidence>
<keyword evidence="6" id="KW-1185">Reference proteome</keyword>
<dbReference type="InterPro" id="IPR035979">
    <property type="entry name" value="RBD_domain_sf"/>
</dbReference>
<dbReference type="PROSITE" id="PS50102">
    <property type="entry name" value="RRM"/>
    <property type="match status" value="1"/>
</dbReference>
<dbReference type="SMART" id="SM00360">
    <property type="entry name" value="RRM"/>
    <property type="match status" value="1"/>
</dbReference>
<feature type="compositionally biased region" description="Basic and acidic residues" evidence="3">
    <location>
        <begin position="237"/>
        <end position="253"/>
    </location>
</feature>
<evidence type="ECO:0000313" key="6">
    <source>
        <dbReference type="Proteomes" id="UP000077755"/>
    </source>
</evidence>
<feature type="region of interest" description="Disordered" evidence="3">
    <location>
        <begin position="1"/>
        <end position="57"/>
    </location>
</feature>
<reference evidence="5" key="1">
    <citation type="journal article" date="2016" name="Nat. Genet.">
        <title>A high-quality carrot genome assembly provides new insights into carotenoid accumulation and asterid genome evolution.</title>
        <authorList>
            <person name="Iorizzo M."/>
            <person name="Ellison S."/>
            <person name="Senalik D."/>
            <person name="Zeng P."/>
            <person name="Satapoomin P."/>
            <person name="Huang J."/>
            <person name="Bowman M."/>
            <person name="Iovene M."/>
            <person name="Sanseverino W."/>
            <person name="Cavagnaro P."/>
            <person name="Yildiz M."/>
            <person name="Macko-Podgorni A."/>
            <person name="Moranska E."/>
            <person name="Grzebelus E."/>
            <person name="Grzebelus D."/>
            <person name="Ashrafi H."/>
            <person name="Zheng Z."/>
            <person name="Cheng S."/>
            <person name="Spooner D."/>
            <person name="Van Deynze A."/>
            <person name="Simon P."/>
        </authorList>
    </citation>
    <scope>NUCLEOTIDE SEQUENCE</scope>
    <source>
        <tissue evidence="5">Leaf</tissue>
    </source>
</reference>
<keyword evidence="1 2" id="KW-0694">RNA-binding</keyword>
<dbReference type="PANTHER" id="PTHR19965:SF33">
    <property type="entry name" value="THO COMPLEX SUBUNIT 4D"/>
    <property type="match status" value="1"/>
</dbReference>
<organism evidence="5 6">
    <name type="scientific">Daucus carota subsp. sativus</name>
    <name type="common">Carrot</name>
    <dbReference type="NCBI Taxonomy" id="79200"/>
    <lineage>
        <taxon>Eukaryota</taxon>
        <taxon>Viridiplantae</taxon>
        <taxon>Streptophyta</taxon>
        <taxon>Embryophyta</taxon>
        <taxon>Tracheophyta</taxon>
        <taxon>Spermatophyta</taxon>
        <taxon>Magnoliopsida</taxon>
        <taxon>eudicotyledons</taxon>
        <taxon>Gunneridae</taxon>
        <taxon>Pentapetalae</taxon>
        <taxon>asterids</taxon>
        <taxon>campanulids</taxon>
        <taxon>Apiales</taxon>
        <taxon>Apiaceae</taxon>
        <taxon>Apioideae</taxon>
        <taxon>Scandiceae</taxon>
        <taxon>Daucinae</taxon>
        <taxon>Daucus</taxon>
        <taxon>Daucus sect. Daucus</taxon>
    </lineage>
</organism>
<dbReference type="GO" id="GO:0003729">
    <property type="term" value="F:mRNA binding"/>
    <property type="evidence" value="ECO:0007669"/>
    <property type="project" value="TreeGrafter"/>
</dbReference>
<feature type="region of interest" description="Disordered" evidence="3">
    <location>
        <begin position="206"/>
        <end position="259"/>
    </location>
</feature>
<feature type="compositionally biased region" description="Gly residues" evidence="3">
    <location>
        <begin position="29"/>
        <end position="40"/>
    </location>
</feature>
<dbReference type="Proteomes" id="UP000077755">
    <property type="component" value="Chromosome 5"/>
</dbReference>
<dbReference type="Pfam" id="PF13865">
    <property type="entry name" value="FoP_duplication"/>
    <property type="match status" value="1"/>
</dbReference>
<sequence>MASLDVSLDDMIKSRRTAEKGRGQQGKAQRGGGGGGGRGRGGGRMRGKPNNRGGGRFLRVNTTAATSAFNIAKSNRRSRGLPWQRDLLEESLRAVGLPAIENESKLFVSNLDSGVSNQDIRELFSEIGELKRYAIHYDKDGRPTGSAEVVFNRRSDAFQALKKYNNVQLDGKPMKIEIAGASSDVPVLARGNVVGVVNGKRTVVMKGGMAGRGGRTRGRGNTSTRGGRGGGRGGKNNADKSADQLDKELENYHAEAMQT</sequence>
<protein>
    <recommendedName>
        <fullName evidence="4">RRM domain-containing protein</fullName>
    </recommendedName>
</protein>
<evidence type="ECO:0000256" key="1">
    <source>
        <dbReference type="ARBA" id="ARBA00022884"/>
    </source>
</evidence>
<evidence type="ECO:0000259" key="4">
    <source>
        <dbReference type="PROSITE" id="PS50102"/>
    </source>
</evidence>
<dbReference type="PANTHER" id="PTHR19965">
    <property type="entry name" value="RNA AND EXPORT FACTOR BINDING PROTEIN"/>
    <property type="match status" value="1"/>
</dbReference>
<dbReference type="InterPro" id="IPR000504">
    <property type="entry name" value="RRM_dom"/>
</dbReference>
<dbReference type="InterPro" id="IPR012677">
    <property type="entry name" value="Nucleotide-bd_a/b_plait_sf"/>
</dbReference>
<feature type="compositionally biased region" description="Basic and acidic residues" evidence="3">
    <location>
        <begin position="10"/>
        <end position="22"/>
    </location>
</feature>
<dbReference type="Pfam" id="PF00076">
    <property type="entry name" value="RRM_1"/>
    <property type="match status" value="1"/>
</dbReference>
<evidence type="ECO:0000256" key="2">
    <source>
        <dbReference type="PROSITE-ProRule" id="PRU00176"/>
    </source>
</evidence>
<dbReference type="InterPro" id="IPR051229">
    <property type="entry name" value="ALYREF_mRNA_export"/>
</dbReference>
<dbReference type="AlphaFoldDB" id="A0AAF1AY68"/>
<evidence type="ECO:0000256" key="3">
    <source>
        <dbReference type="SAM" id="MobiDB-lite"/>
    </source>
</evidence>
<dbReference type="SMART" id="SM01218">
    <property type="entry name" value="FoP_duplication"/>
    <property type="match status" value="1"/>
</dbReference>
<dbReference type="GO" id="GO:0005634">
    <property type="term" value="C:nucleus"/>
    <property type="evidence" value="ECO:0007669"/>
    <property type="project" value="TreeGrafter"/>
</dbReference>
<dbReference type="EMBL" id="CP093347">
    <property type="protein sequence ID" value="WOG99718.1"/>
    <property type="molecule type" value="Genomic_DNA"/>
</dbReference>
<reference evidence="5" key="2">
    <citation type="submission" date="2022-03" db="EMBL/GenBank/DDBJ databases">
        <title>Draft title - Genomic analysis of global carrot germplasm unveils the trajectory of domestication and the origin of high carotenoid orange carrot.</title>
        <authorList>
            <person name="Iorizzo M."/>
            <person name="Ellison S."/>
            <person name="Senalik D."/>
            <person name="Macko-Podgorni A."/>
            <person name="Grzebelus D."/>
            <person name="Bostan H."/>
            <person name="Rolling W."/>
            <person name="Curaba J."/>
            <person name="Simon P."/>
        </authorList>
    </citation>
    <scope>NUCLEOTIDE SEQUENCE</scope>
    <source>
        <tissue evidence="5">Leaf</tissue>
    </source>
</reference>
<dbReference type="InterPro" id="IPR025715">
    <property type="entry name" value="FoP_C"/>
</dbReference>
<gene>
    <name evidence="5" type="ORF">DCAR_0519073</name>
</gene>
<dbReference type="GO" id="GO:0006406">
    <property type="term" value="P:mRNA export from nucleus"/>
    <property type="evidence" value="ECO:0007669"/>
    <property type="project" value="TreeGrafter"/>
</dbReference>
<name>A0AAF1AY68_DAUCS</name>
<dbReference type="SUPFAM" id="SSF54928">
    <property type="entry name" value="RNA-binding domain, RBD"/>
    <property type="match status" value="1"/>
</dbReference>
<proteinExistence type="predicted"/>
<feature type="domain" description="RRM" evidence="4">
    <location>
        <begin position="104"/>
        <end position="181"/>
    </location>
</feature>
<accession>A0AAF1AY68</accession>